<evidence type="ECO:0000313" key="3">
    <source>
        <dbReference type="Proteomes" id="UP000184543"/>
    </source>
</evidence>
<evidence type="ECO:0000313" key="2">
    <source>
        <dbReference type="EMBL" id="SHJ21974.1"/>
    </source>
</evidence>
<feature type="transmembrane region" description="Helical" evidence="1">
    <location>
        <begin position="163"/>
        <end position="181"/>
    </location>
</feature>
<dbReference type="RefSeq" id="WP_072993028.1">
    <property type="nucleotide sequence ID" value="NZ_FQYU01000003.1"/>
</dbReference>
<reference evidence="3" key="1">
    <citation type="submission" date="2016-11" db="EMBL/GenBank/DDBJ databases">
        <authorList>
            <person name="Varghese N."/>
            <person name="Submissions S."/>
        </authorList>
    </citation>
    <scope>NUCLEOTIDE SEQUENCE [LARGE SCALE GENOMIC DNA]</scope>
    <source>
        <strain evidence="3">DSM 19858</strain>
    </source>
</reference>
<organism evidence="2 3">
    <name type="scientific">Pseudozobellia thermophila</name>
    <dbReference type="NCBI Taxonomy" id="192903"/>
    <lineage>
        <taxon>Bacteria</taxon>
        <taxon>Pseudomonadati</taxon>
        <taxon>Bacteroidota</taxon>
        <taxon>Flavobacteriia</taxon>
        <taxon>Flavobacteriales</taxon>
        <taxon>Flavobacteriaceae</taxon>
        <taxon>Pseudozobellia</taxon>
    </lineage>
</organism>
<dbReference type="Proteomes" id="UP000184543">
    <property type="component" value="Unassembled WGS sequence"/>
</dbReference>
<accession>A0A1M6HIJ9</accession>
<dbReference type="OrthoDB" id="1435288at2"/>
<dbReference type="EMBL" id="FQYU01000003">
    <property type="protein sequence ID" value="SHJ21974.1"/>
    <property type="molecule type" value="Genomic_DNA"/>
</dbReference>
<feature type="transmembrane region" description="Helical" evidence="1">
    <location>
        <begin position="102"/>
        <end position="120"/>
    </location>
</feature>
<gene>
    <name evidence="2" type="ORF">SAMN04488513_10363</name>
</gene>
<protein>
    <submittedName>
        <fullName evidence="2">Uncharacterized protein</fullName>
    </submittedName>
</protein>
<sequence length="227" mass="26728">MLRSILEHLFLFMYALALMASLYRYPKYYDTRLKYLPIVFCYTLLNEVLGYMTAYMPQFGFFDRESIANRNMVIYNIYNVIFYLYFFFIYKHHIRQKANQRAVDYGTMIFIAVALSNPFFQNFLLSAQTATYVVGGIFLLAYICLYLNEQAKHGNTIRLKNHLLVWISLGLFIFYTGYLPIKVSRFINAIDGTTEAPYVRLVHYGLIIAMYAVITVGFVKLKKRLPR</sequence>
<feature type="transmembrane region" description="Helical" evidence="1">
    <location>
        <begin position="6"/>
        <end position="23"/>
    </location>
</feature>
<feature type="transmembrane region" description="Helical" evidence="1">
    <location>
        <begin position="72"/>
        <end position="90"/>
    </location>
</feature>
<proteinExistence type="predicted"/>
<keyword evidence="1" id="KW-0472">Membrane</keyword>
<feature type="transmembrane region" description="Helical" evidence="1">
    <location>
        <begin position="132"/>
        <end position="151"/>
    </location>
</feature>
<keyword evidence="3" id="KW-1185">Reference proteome</keyword>
<name>A0A1M6HIJ9_9FLAO</name>
<keyword evidence="1" id="KW-1133">Transmembrane helix</keyword>
<dbReference type="STRING" id="192903.SAMN04488513_10363"/>
<keyword evidence="1" id="KW-0812">Transmembrane</keyword>
<evidence type="ECO:0000256" key="1">
    <source>
        <dbReference type="SAM" id="Phobius"/>
    </source>
</evidence>
<dbReference type="AlphaFoldDB" id="A0A1M6HIJ9"/>
<feature type="transmembrane region" description="Helical" evidence="1">
    <location>
        <begin position="201"/>
        <end position="221"/>
    </location>
</feature>
<feature type="transmembrane region" description="Helical" evidence="1">
    <location>
        <begin position="35"/>
        <end position="52"/>
    </location>
</feature>